<dbReference type="Proteomes" id="UP000221165">
    <property type="component" value="Unassembled WGS sequence"/>
</dbReference>
<evidence type="ECO:0000256" key="1">
    <source>
        <dbReference type="SAM" id="Coils"/>
    </source>
</evidence>
<dbReference type="GO" id="GO:0070286">
    <property type="term" value="P:axonemal dynein complex assembly"/>
    <property type="evidence" value="ECO:0007669"/>
    <property type="project" value="InterPro"/>
</dbReference>
<evidence type="ECO:0000313" key="3">
    <source>
        <dbReference type="Proteomes" id="UP000221165"/>
    </source>
</evidence>
<dbReference type="EMBL" id="MIGC01010336">
    <property type="protein sequence ID" value="PHJ14944.1"/>
    <property type="molecule type" value="Genomic_DNA"/>
</dbReference>
<dbReference type="AlphaFoldDB" id="A0A2C6KEU9"/>
<reference evidence="2 3" key="1">
    <citation type="journal article" date="2017" name="Int. J. Parasitol.">
        <title>The genome of the protozoan parasite Cystoisospora suis and a reverse vaccinology approach to identify vaccine candidates.</title>
        <authorList>
            <person name="Palmieri N."/>
            <person name="Shrestha A."/>
            <person name="Ruttkowski B."/>
            <person name="Beck T."/>
            <person name="Vogl C."/>
            <person name="Tomley F."/>
            <person name="Blake D.P."/>
            <person name="Joachim A."/>
        </authorList>
    </citation>
    <scope>NUCLEOTIDE SEQUENCE [LARGE SCALE GENOMIC DNA]</scope>
    <source>
        <strain evidence="2 3">Wien I</strain>
    </source>
</reference>
<dbReference type="GeneID" id="94434557"/>
<gene>
    <name evidence="2" type="ORF">CSUI_011245</name>
</gene>
<name>A0A2C6KEU9_9APIC</name>
<dbReference type="GO" id="GO:0003352">
    <property type="term" value="P:regulation of cilium movement"/>
    <property type="evidence" value="ECO:0007669"/>
    <property type="project" value="TreeGrafter"/>
</dbReference>
<dbReference type="GO" id="GO:0060285">
    <property type="term" value="P:cilium-dependent cell motility"/>
    <property type="evidence" value="ECO:0007669"/>
    <property type="project" value="TreeGrafter"/>
</dbReference>
<feature type="coiled-coil region" evidence="1">
    <location>
        <begin position="83"/>
        <end position="121"/>
    </location>
</feature>
<dbReference type="RefSeq" id="XP_067916678.1">
    <property type="nucleotide sequence ID" value="XM_068071346.1"/>
</dbReference>
<dbReference type="InterPro" id="IPR039750">
    <property type="entry name" value="DRC1/DRC2"/>
</dbReference>
<dbReference type="PANTHER" id="PTHR21625">
    <property type="entry name" value="NYD-SP28 PROTEIN"/>
    <property type="match status" value="1"/>
</dbReference>
<protein>
    <submittedName>
        <fullName evidence="2">Nbp2b protein</fullName>
    </submittedName>
</protein>
<keyword evidence="1" id="KW-0175">Coiled coil</keyword>
<organism evidence="2 3">
    <name type="scientific">Cystoisospora suis</name>
    <dbReference type="NCBI Taxonomy" id="483139"/>
    <lineage>
        <taxon>Eukaryota</taxon>
        <taxon>Sar</taxon>
        <taxon>Alveolata</taxon>
        <taxon>Apicomplexa</taxon>
        <taxon>Conoidasida</taxon>
        <taxon>Coccidia</taxon>
        <taxon>Eucoccidiorida</taxon>
        <taxon>Eimeriorina</taxon>
        <taxon>Sarcocystidae</taxon>
        <taxon>Cystoisospora</taxon>
    </lineage>
</organism>
<dbReference type="OrthoDB" id="348821at2759"/>
<dbReference type="PANTHER" id="PTHR21625:SF1">
    <property type="entry name" value="DYNEIN REGULATORY COMPLEX PROTEIN 1"/>
    <property type="match status" value="1"/>
</dbReference>
<dbReference type="VEuPathDB" id="ToxoDB:CSUI_011245"/>
<keyword evidence="3" id="KW-1185">Reference proteome</keyword>
<dbReference type="GO" id="GO:0005858">
    <property type="term" value="C:axonemal dynein complex"/>
    <property type="evidence" value="ECO:0007669"/>
    <property type="project" value="InterPro"/>
</dbReference>
<proteinExistence type="predicted"/>
<accession>A0A2C6KEU9</accession>
<sequence>MHSQYQHLQTTYRQTLQEIEAKMIHERAALCQKNKEELDALFEKRQNMEEHEIVDARQRRLETFSDALEAQREKDEIDYQARKLKYEQNIQDLEKHLDRMVAAYQLNKEKLEYNVQVLTERNKENQALVLSHKNRLNKNRETLSGIVEKFNSLNHKY</sequence>
<comment type="caution">
    <text evidence="2">The sequence shown here is derived from an EMBL/GenBank/DDBJ whole genome shotgun (WGS) entry which is preliminary data.</text>
</comment>
<evidence type="ECO:0000313" key="2">
    <source>
        <dbReference type="EMBL" id="PHJ14944.1"/>
    </source>
</evidence>
<feature type="non-terminal residue" evidence="2">
    <location>
        <position position="157"/>
    </location>
</feature>